<organism evidence="1 2">
    <name type="scientific">Anopheles albimanus</name>
    <name type="common">New world malaria mosquito</name>
    <dbReference type="NCBI Taxonomy" id="7167"/>
    <lineage>
        <taxon>Eukaryota</taxon>
        <taxon>Metazoa</taxon>
        <taxon>Ecdysozoa</taxon>
        <taxon>Arthropoda</taxon>
        <taxon>Hexapoda</taxon>
        <taxon>Insecta</taxon>
        <taxon>Pterygota</taxon>
        <taxon>Neoptera</taxon>
        <taxon>Endopterygota</taxon>
        <taxon>Diptera</taxon>
        <taxon>Nematocera</taxon>
        <taxon>Culicoidea</taxon>
        <taxon>Culicidae</taxon>
        <taxon>Anophelinae</taxon>
        <taxon>Anopheles</taxon>
    </lineage>
</organism>
<name>A0A182FWY2_ANOAL</name>
<reference evidence="1 2" key="1">
    <citation type="journal article" date="2017" name="G3 (Bethesda)">
        <title>The Physical Genome Mapping of Anopheles albimanus Corrected Scaffold Misassemblies and Identified Interarm Rearrangements in Genus Anopheles.</title>
        <authorList>
            <person name="Artemov G.N."/>
            <person name="Peery A.N."/>
            <person name="Jiang X."/>
            <person name="Tu Z."/>
            <person name="Stegniy V.N."/>
            <person name="Sharakhova M.V."/>
            <person name="Sharakhov I.V."/>
        </authorList>
    </citation>
    <scope>NUCLEOTIDE SEQUENCE [LARGE SCALE GENOMIC DNA]</scope>
    <source>
        <strain evidence="1 2">ALBI9_A</strain>
    </source>
</reference>
<evidence type="ECO:0000313" key="1">
    <source>
        <dbReference type="EnsemblMetazoa" id="AALB014166-PA"/>
    </source>
</evidence>
<evidence type="ECO:0000313" key="2">
    <source>
        <dbReference type="Proteomes" id="UP000069272"/>
    </source>
</evidence>
<protein>
    <submittedName>
        <fullName evidence="1">Uncharacterized protein</fullName>
    </submittedName>
</protein>
<sequence>MNQNRANQRLATKNNLCRFSAVHV</sequence>
<dbReference type="AlphaFoldDB" id="A0A182FWY2"/>
<accession>A0A182FWY2</accession>
<proteinExistence type="predicted"/>
<dbReference type="Proteomes" id="UP000069272">
    <property type="component" value="Chromosome 2L"/>
</dbReference>
<dbReference type="EnsemblMetazoa" id="AALB014166-RA">
    <property type="protein sequence ID" value="AALB014166-PA"/>
    <property type="gene ID" value="AALB014166"/>
</dbReference>
<dbReference type="VEuPathDB" id="VectorBase:AALB014166"/>
<reference evidence="1" key="2">
    <citation type="submission" date="2022-08" db="UniProtKB">
        <authorList>
            <consortium name="EnsemblMetazoa"/>
        </authorList>
    </citation>
    <scope>IDENTIFICATION</scope>
    <source>
        <strain evidence="1">STECLA/ALBI9_A</strain>
    </source>
</reference>
<keyword evidence="2" id="KW-1185">Reference proteome</keyword>